<dbReference type="Proteomes" id="UP001209878">
    <property type="component" value="Unassembled WGS sequence"/>
</dbReference>
<gene>
    <name evidence="4" type="ORF">NP493_689g01015</name>
</gene>
<comment type="caution">
    <text evidence="4">The sequence shown here is derived from an EMBL/GenBank/DDBJ whole genome shotgun (WGS) entry which is preliminary data.</text>
</comment>
<sequence>MMAHSATRLAVRMLADITQGRGAHLAYQMSFADSRRSDVTLVRPMREFSAKEIAVYNRLNNVSPVFIPSLSTKQKAGHSLDSLTEQFVLSLNTKSATTVNTICRTGEKLGLAKSAPGTTEDISIQSHCSMCEAPLDTLVGDASALASTRFSRAMCQKEAQGRDQTATPRDDCHISDSTVTPNDPHRSSCGMLMDIESGLCYGCLRLVRDMTDVSSLPDAMTRRTSADIMTREQMKEQIAEFLLEESDQAAAAI</sequence>
<protein>
    <recommendedName>
        <fullName evidence="6">Cytoplasmic tRNA 2-thiolation protein 2</fullName>
    </recommendedName>
</protein>
<keyword evidence="1" id="KW-0963">Cytoplasm</keyword>
<evidence type="ECO:0000256" key="3">
    <source>
        <dbReference type="SAM" id="MobiDB-lite"/>
    </source>
</evidence>
<name>A0AAD9KR80_RIDPI</name>
<evidence type="ECO:0000256" key="2">
    <source>
        <dbReference type="ARBA" id="ARBA00022694"/>
    </source>
</evidence>
<dbReference type="PANTHER" id="PTHR20882:SF14">
    <property type="entry name" value="CYTOPLASMIC TRNA 2-THIOLATION PROTEIN 2"/>
    <property type="match status" value="1"/>
</dbReference>
<dbReference type="GO" id="GO:0005829">
    <property type="term" value="C:cytosol"/>
    <property type="evidence" value="ECO:0007669"/>
    <property type="project" value="TreeGrafter"/>
</dbReference>
<dbReference type="PANTHER" id="PTHR20882">
    <property type="entry name" value="CYTOPLASMIC TRNA 2-THIOLATION PROTEIN 2"/>
    <property type="match status" value="1"/>
</dbReference>
<organism evidence="4 5">
    <name type="scientific">Ridgeia piscesae</name>
    <name type="common">Tubeworm</name>
    <dbReference type="NCBI Taxonomy" id="27915"/>
    <lineage>
        <taxon>Eukaryota</taxon>
        <taxon>Metazoa</taxon>
        <taxon>Spiralia</taxon>
        <taxon>Lophotrochozoa</taxon>
        <taxon>Annelida</taxon>
        <taxon>Polychaeta</taxon>
        <taxon>Sedentaria</taxon>
        <taxon>Canalipalpata</taxon>
        <taxon>Sabellida</taxon>
        <taxon>Siboglinidae</taxon>
        <taxon>Ridgeia</taxon>
    </lineage>
</organism>
<evidence type="ECO:0000313" key="5">
    <source>
        <dbReference type="Proteomes" id="UP001209878"/>
    </source>
</evidence>
<dbReference type="InterPro" id="IPR014729">
    <property type="entry name" value="Rossmann-like_a/b/a_fold"/>
</dbReference>
<reference evidence="4" key="1">
    <citation type="journal article" date="2023" name="Mol. Biol. Evol.">
        <title>Third-Generation Sequencing Reveals the Adaptive Role of the Epigenome in Three Deep-Sea Polychaetes.</title>
        <authorList>
            <person name="Perez M."/>
            <person name="Aroh O."/>
            <person name="Sun Y."/>
            <person name="Lan Y."/>
            <person name="Juniper S.K."/>
            <person name="Young C.R."/>
            <person name="Angers B."/>
            <person name="Qian P.Y."/>
        </authorList>
    </citation>
    <scope>NUCLEOTIDE SEQUENCE</scope>
    <source>
        <strain evidence="4">R07B-5</strain>
    </source>
</reference>
<evidence type="ECO:0008006" key="6">
    <source>
        <dbReference type="Google" id="ProtNLM"/>
    </source>
</evidence>
<proteinExistence type="predicted"/>
<dbReference type="InterPro" id="IPR019407">
    <property type="entry name" value="CTU2"/>
</dbReference>
<accession>A0AAD9KR80</accession>
<dbReference type="GO" id="GO:0002143">
    <property type="term" value="P:tRNA wobble position uridine thiolation"/>
    <property type="evidence" value="ECO:0007669"/>
    <property type="project" value="TreeGrafter"/>
</dbReference>
<evidence type="ECO:0000256" key="1">
    <source>
        <dbReference type="ARBA" id="ARBA00022490"/>
    </source>
</evidence>
<dbReference type="Pfam" id="PF10288">
    <property type="entry name" value="CTU2"/>
    <property type="match status" value="1"/>
</dbReference>
<keyword evidence="5" id="KW-1185">Reference proteome</keyword>
<dbReference type="Gene3D" id="3.40.50.620">
    <property type="entry name" value="HUPs"/>
    <property type="match status" value="1"/>
</dbReference>
<keyword evidence="2" id="KW-0819">tRNA processing</keyword>
<dbReference type="GO" id="GO:0000049">
    <property type="term" value="F:tRNA binding"/>
    <property type="evidence" value="ECO:0007669"/>
    <property type="project" value="InterPro"/>
</dbReference>
<dbReference type="GO" id="GO:0016783">
    <property type="term" value="F:sulfurtransferase activity"/>
    <property type="evidence" value="ECO:0007669"/>
    <property type="project" value="TreeGrafter"/>
</dbReference>
<feature type="region of interest" description="Disordered" evidence="3">
    <location>
        <begin position="159"/>
        <end position="183"/>
    </location>
</feature>
<dbReference type="EMBL" id="JAODUO010000690">
    <property type="protein sequence ID" value="KAK2176031.1"/>
    <property type="molecule type" value="Genomic_DNA"/>
</dbReference>
<evidence type="ECO:0000313" key="4">
    <source>
        <dbReference type="EMBL" id="KAK2176031.1"/>
    </source>
</evidence>
<dbReference type="AlphaFoldDB" id="A0AAD9KR80"/>